<organism evidence="2 3">
    <name type="scientific">Halomonas koreensis</name>
    <dbReference type="NCBI Taxonomy" id="245385"/>
    <lineage>
        <taxon>Bacteria</taxon>
        <taxon>Pseudomonadati</taxon>
        <taxon>Pseudomonadota</taxon>
        <taxon>Gammaproteobacteria</taxon>
        <taxon>Oceanospirillales</taxon>
        <taxon>Halomonadaceae</taxon>
        <taxon>Halomonas</taxon>
    </lineage>
</organism>
<protein>
    <submittedName>
        <fullName evidence="2">Uncharacterized protein</fullName>
    </submittedName>
</protein>
<evidence type="ECO:0000256" key="1">
    <source>
        <dbReference type="SAM" id="Phobius"/>
    </source>
</evidence>
<keyword evidence="1" id="KW-1133">Transmembrane helix</keyword>
<evidence type="ECO:0000313" key="3">
    <source>
        <dbReference type="Proteomes" id="UP001264519"/>
    </source>
</evidence>
<dbReference type="RefSeq" id="WP_309651835.1">
    <property type="nucleotide sequence ID" value="NZ_JARWAK010000003.1"/>
</dbReference>
<proteinExistence type="predicted"/>
<feature type="transmembrane region" description="Helical" evidence="1">
    <location>
        <begin position="123"/>
        <end position="143"/>
    </location>
</feature>
<gene>
    <name evidence="2" type="ORF">QC818_05465</name>
</gene>
<dbReference type="EMBL" id="JARWAK010000003">
    <property type="protein sequence ID" value="MDR5866233.1"/>
    <property type="molecule type" value="Genomic_DNA"/>
</dbReference>
<keyword evidence="3" id="KW-1185">Reference proteome</keyword>
<dbReference type="Proteomes" id="UP001264519">
    <property type="component" value="Unassembled WGS sequence"/>
</dbReference>
<comment type="caution">
    <text evidence="2">The sequence shown here is derived from an EMBL/GenBank/DDBJ whole genome shotgun (WGS) entry which is preliminary data.</text>
</comment>
<keyword evidence="1" id="KW-0812">Transmembrane</keyword>
<keyword evidence="1" id="KW-0472">Membrane</keyword>
<accession>A0ABU1FZW3</accession>
<feature type="transmembrane region" description="Helical" evidence="1">
    <location>
        <begin position="163"/>
        <end position="180"/>
    </location>
</feature>
<feature type="transmembrane region" description="Helical" evidence="1">
    <location>
        <begin position="6"/>
        <end position="25"/>
    </location>
</feature>
<evidence type="ECO:0000313" key="2">
    <source>
        <dbReference type="EMBL" id="MDR5866233.1"/>
    </source>
</evidence>
<reference evidence="2 3" key="1">
    <citation type="submission" date="2023-04" db="EMBL/GenBank/DDBJ databases">
        <title>A long-awaited taxogenomic arrangement of the family Halomonadaceae.</title>
        <authorList>
            <person name="De La Haba R."/>
            <person name="Chuvochina M."/>
            <person name="Wittouck S."/>
            <person name="Arahal D.R."/>
            <person name="Sanchez-Porro C."/>
            <person name="Hugenholtz P."/>
            <person name="Ventosa A."/>
        </authorList>
    </citation>
    <scope>NUCLEOTIDE SEQUENCE [LARGE SCALE GENOMIC DNA]</scope>
    <source>
        <strain evidence="2 3">DSM 23530</strain>
    </source>
</reference>
<sequence length="203" mass="22359">MQDILVYTLIYLGVVLAIYQVYSIYSEQIFGDRERHYDAALRELAAGADGARPASAAFRQAVAERFGPELDPRLAQAAVTGDRAAATTGPLRRRASRLRCRNGLRVRHPLGWQTRLPSRNPRGVLLAVIIVNCLAAIFLGGLSVYTLGYEVSAPSLAWMNREAVLMLLIYAIVLITQLVARLDGYLHDLYQIGRLAPHLSDAG</sequence>
<name>A0ABU1FZW3_9GAMM</name>